<gene>
    <name evidence="18" type="ORF">FSP39_021868</name>
</gene>
<comment type="function">
    <text evidence="12">Protein-lysine N-methyltransferase. Monomethylates PRMT5, modulating its transcriptional activity. May also act as a histone methyltransferase. Plays a critical role in cardiac development. Acts as a key epigenetic regulator of gene expression during cardiac development via its dual activities as a methyltransferase and negative regulator of HDAC1.</text>
</comment>
<feature type="domain" description="MYND-type" evidence="17">
    <location>
        <begin position="31"/>
        <end position="89"/>
    </location>
</feature>
<dbReference type="GO" id="GO:0008270">
    <property type="term" value="F:zinc ion binding"/>
    <property type="evidence" value="ECO:0007669"/>
    <property type="project" value="UniProtKB-KW"/>
</dbReference>
<evidence type="ECO:0000259" key="16">
    <source>
        <dbReference type="PROSITE" id="PS50280"/>
    </source>
</evidence>
<dbReference type="GO" id="GO:0032259">
    <property type="term" value="P:methylation"/>
    <property type="evidence" value="ECO:0007669"/>
    <property type="project" value="UniProtKB-KW"/>
</dbReference>
<evidence type="ECO:0000256" key="10">
    <source>
        <dbReference type="ARBA" id="ARBA00023242"/>
    </source>
</evidence>
<dbReference type="InterPro" id="IPR046341">
    <property type="entry name" value="SET_dom_sf"/>
</dbReference>
<evidence type="ECO:0000256" key="15">
    <source>
        <dbReference type="PROSITE-ProRule" id="PRU00134"/>
    </source>
</evidence>
<dbReference type="Gene3D" id="6.10.140.2220">
    <property type="match status" value="1"/>
</dbReference>
<dbReference type="SUPFAM" id="SSF82199">
    <property type="entry name" value="SET domain"/>
    <property type="match status" value="1"/>
</dbReference>
<evidence type="ECO:0000313" key="18">
    <source>
        <dbReference type="EMBL" id="KAK3103783.1"/>
    </source>
</evidence>
<evidence type="ECO:0000256" key="5">
    <source>
        <dbReference type="ARBA" id="ARBA00022679"/>
    </source>
</evidence>
<dbReference type="GO" id="GO:0008168">
    <property type="term" value="F:methyltransferase activity"/>
    <property type="evidence" value="ECO:0007669"/>
    <property type="project" value="UniProtKB-KW"/>
</dbReference>
<dbReference type="GO" id="GO:0005634">
    <property type="term" value="C:nucleus"/>
    <property type="evidence" value="ECO:0007669"/>
    <property type="project" value="UniProtKB-SubCell"/>
</dbReference>
<evidence type="ECO:0000256" key="3">
    <source>
        <dbReference type="ARBA" id="ARBA00022490"/>
    </source>
</evidence>
<proteinExistence type="predicted"/>
<keyword evidence="8 15" id="KW-0863">Zinc-finger</keyword>
<dbReference type="InterPro" id="IPR002893">
    <property type="entry name" value="Znf_MYND"/>
</dbReference>
<dbReference type="Gene3D" id="3.60.10.10">
    <property type="entry name" value="Endonuclease/exonuclease/phosphatase"/>
    <property type="match status" value="1"/>
</dbReference>
<evidence type="ECO:0000256" key="11">
    <source>
        <dbReference type="ARBA" id="ARBA00048985"/>
    </source>
</evidence>
<keyword evidence="19" id="KW-1185">Reference proteome</keyword>
<evidence type="ECO:0000313" key="19">
    <source>
        <dbReference type="Proteomes" id="UP001186944"/>
    </source>
</evidence>
<evidence type="ECO:0000256" key="1">
    <source>
        <dbReference type="ARBA" id="ARBA00004123"/>
    </source>
</evidence>
<dbReference type="SUPFAM" id="SSF56219">
    <property type="entry name" value="DNase I-like"/>
    <property type="match status" value="1"/>
</dbReference>
<dbReference type="Pfam" id="PF01753">
    <property type="entry name" value="zf-MYND"/>
    <property type="match status" value="1"/>
</dbReference>
<evidence type="ECO:0000256" key="7">
    <source>
        <dbReference type="ARBA" id="ARBA00022723"/>
    </source>
</evidence>
<feature type="domain" description="SET" evidence="16">
    <location>
        <begin position="18"/>
        <end position="208"/>
    </location>
</feature>
<reference evidence="18" key="1">
    <citation type="submission" date="2019-08" db="EMBL/GenBank/DDBJ databases">
        <title>The improved chromosome-level genome for the pearl oyster Pinctada fucata martensii using PacBio sequencing and Hi-C.</title>
        <authorList>
            <person name="Zheng Z."/>
        </authorList>
    </citation>
    <scope>NUCLEOTIDE SEQUENCE</scope>
    <source>
        <strain evidence="18">ZZ-2019</strain>
        <tissue evidence="18">Adductor muscle</tissue>
    </source>
</reference>
<dbReference type="Pfam" id="PF00856">
    <property type="entry name" value="SET"/>
    <property type="match status" value="1"/>
</dbReference>
<evidence type="ECO:0000256" key="4">
    <source>
        <dbReference type="ARBA" id="ARBA00022603"/>
    </source>
</evidence>
<keyword evidence="7" id="KW-0479">Metal-binding</keyword>
<evidence type="ECO:0000256" key="13">
    <source>
        <dbReference type="ARBA" id="ARBA00093635"/>
    </source>
</evidence>
<dbReference type="PROSITE" id="PS50865">
    <property type="entry name" value="ZF_MYND_2"/>
    <property type="match status" value="1"/>
</dbReference>
<evidence type="ECO:0000256" key="6">
    <source>
        <dbReference type="ARBA" id="ARBA00022691"/>
    </source>
</evidence>
<organism evidence="18 19">
    <name type="scientific">Pinctada imbricata</name>
    <name type="common">Atlantic pearl-oyster</name>
    <name type="synonym">Pinctada martensii</name>
    <dbReference type="NCBI Taxonomy" id="66713"/>
    <lineage>
        <taxon>Eukaryota</taxon>
        <taxon>Metazoa</taxon>
        <taxon>Spiralia</taxon>
        <taxon>Lophotrochozoa</taxon>
        <taxon>Mollusca</taxon>
        <taxon>Bivalvia</taxon>
        <taxon>Autobranchia</taxon>
        <taxon>Pteriomorphia</taxon>
        <taxon>Pterioida</taxon>
        <taxon>Pterioidea</taxon>
        <taxon>Pteriidae</taxon>
        <taxon>Pinctada</taxon>
    </lineage>
</organism>
<evidence type="ECO:0000256" key="2">
    <source>
        <dbReference type="ARBA" id="ARBA00004496"/>
    </source>
</evidence>
<evidence type="ECO:0000256" key="14">
    <source>
        <dbReference type="ARBA" id="ARBA00093680"/>
    </source>
</evidence>
<dbReference type="InterPro" id="IPR044421">
    <property type="entry name" value="SMYD4_SET"/>
</dbReference>
<dbReference type="EMBL" id="VSWD01000005">
    <property type="protein sequence ID" value="KAK3103783.1"/>
    <property type="molecule type" value="Genomic_DNA"/>
</dbReference>
<comment type="catalytic activity">
    <reaction evidence="11">
        <text>L-lysyl-[protein] + S-adenosyl-L-methionine = N(6)-methyl-L-lysyl-[protein] + S-adenosyl-L-homocysteine + H(+)</text>
        <dbReference type="Rhea" id="RHEA:51736"/>
        <dbReference type="Rhea" id="RHEA-COMP:9752"/>
        <dbReference type="Rhea" id="RHEA-COMP:13053"/>
        <dbReference type="ChEBI" id="CHEBI:15378"/>
        <dbReference type="ChEBI" id="CHEBI:29969"/>
        <dbReference type="ChEBI" id="CHEBI:57856"/>
        <dbReference type="ChEBI" id="CHEBI:59789"/>
        <dbReference type="ChEBI" id="CHEBI:61929"/>
    </reaction>
</comment>
<accession>A0AA88YFD4</accession>
<dbReference type="PROSITE" id="PS50280">
    <property type="entry name" value="SET"/>
    <property type="match status" value="1"/>
</dbReference>
<protein>
    <recommendedName>
        <fullName evidence="13">Protein-lysine N-methyltransferase SMYD4</fullName>
    </recommendedName>
    <alternativeName>
        <fullName evidence="14">SET and MYND domain-containing protein 4</fullName>
    </alternativeName>
</protein>
<dbReference type="GO" id="GO:0042826">
    <property type="term" value="F:histone deacetylase binding"/>
    <property type="evidence" value="ECO:0007669"/>
    <property type="project" value="TreeGrafter"/>
</dbReference>
<keyword evidence="4" id="KW-0489">Methyltransferase</keyword>
<dbReference type="InterPro" id="IPR001214">
    <property type="entry name" value="SET_dom"/>
</dbReference>
<evidence type="ECO:0000256" key="9">
    <source>
        <dbReference type="ARBA" id="ARBA00022833"/>
    </source>
</evidence>
<dbReference type="AlphaFoldDB" id="A0AA88YFD4"/>
<comment type="subcellular location">
    <subcellularLocation>
        <location evidence="2">Cytoplasm</location>
    </subcellularLocation>
    <subcellularLocation>
        <location evidence="1">Nucleus</location>
    </subcellularLocation>
</comment>
<evidence type="ECO:0000256" key="12">
    <source>
        <dbReference type="ARBA" id="ARBA00093423"/>
    </source>
</evidence>
<name>A0AA88YFD4_PINIB</name>
<dbReference type="GO" id="GO:0005737">
    <property type="term" value="C:cytoplasm"/>
    <property type="evidence" value="ECO:0007669"/>
    <property type="project" value="UniProtKB-SubCell"/>
</dbReference>
<dbReference type="InterPro" id="IPR036691">
    <property type="entry name" value="Endo/exonu/phosph_ase_sf"/>
</dbReference>
<keyword evidence="5" id="KW-0808">Transferase</keyword>
<dbReference type="InterPro" id="IPR005135">
    <property type="entry name" value="Endo/exonuclease/phosphatase"/>
</dbReference>
<dbReference type="InterPro" id="IPR052097">
    <property type="entry name" value="SET-MYND_domain_protein"/>
</dbReference>
<keyword evidence="3" id="KW-0963">Cytoplasm</keyword>
<comment type="caution">
    <text evidence="18">The sequence shown here is derived from an EMBL/GenBank/DDBJ whole genome shotgun (WGS) entry which is preliminary data.</text>
</comment>
<evidence type="ECO:0000256" key="8">
    <source>
        <dbReference type="ARBA" id="ARBA00022771"/>
    </source>
</evidence>
<dbReference type="Proteomes" id="UP001186944">
    <property type="component" value="Unassembled WGS sequence"/>
</dbReference>
<dbReference type="PANTHER" id="PTHR46165">
    <property type="entry name" value="SET AND MYND DOMAIN-CONTAINING PROTEIN 4"/>
    <property type="match status" value="1"/>
</dbReference>
<dbReference type="CDD" id="cd10536">
    <property type="entry name" value="SET_SMYD4"/>
    <property type="match status" value="1"/>
</dbReference>
<keyword evidence="10" id="KW-0539">Nucleus</keyword>
<keyword evidence="6" id="KW-0949">S-adenosyl-L-methionine</keyword>
<dbReference type="Gene3D" id="2.170.270.10">
    <property type="entry name" value="SET domain"/>
    <property type="match status" value="1"/>
</dbReference>
<dbReference type="PANTHER" id="PTHR46165:SF2">
    <property type="entry name" value="SET AND MYND DOMAIN-CONTAINING PROTEIN 4"/>
    <property type="match status" value="1"/>
</dbReference>
<dbReference type="Pfam" id="PF14529">
    <property type="entry name" value="Exo_endo_phos_2"/>
    <property type="match status" value="1"/>
</dbReference>
<keyword evidence="9" id="KW-0862">Zinc</keyword>
<sequence length="760" mass="87800">MSEKESRSVGNWQAELNKLPRLFETFLNQIFTKCLSDMQRIAVVQEKDILNQQSTSLITDNRCHRCTRVSYCSDTCRKESWDTYHQTECPYLDILHSVGIAHLSLRVILTAGLQYLLETYIGSLLLRHIQQLVCNAHAITKLQLQDTVDQSVVESQSQVRVATAIYPTASLMNHSCDPTIISSFHKDTLVVRAIKDVKKGEEIYNCYGPHYKKMCREERQQVLTEQYFFCCQCPPCQCDESNNFNYYVCPDCSEQLTENSQDLYCIKCKKKQVLEEYRLKESKSGDLFVQALTFLEKHKVQDANQKLLECFKLRKVILHPHHKLMAETQDCLARCYSITGQFEKAVKFLKPSVKSVMVTYGEQSIEYANELQKYAEILVHAGRMKDAHKTACDYQILLTSVKPDIVLGTETWLSPEISSYEYFNSSEYTVYRRDRQVNSKNQSHGGVLIAISKNILSEEIVELQTSCESVWAEINLANARKLIVGCYYRPPSDNGESLDELRLSLGRLNFSSKSLLLLGGDFNLGHIDWSIPTVIPGKSDMSIHSELLSIINDYSLDQIVDKPTRGDKTLDLVLTNSPSLFNGIKILPSIGKSDHDIVFTECNVSLKRSKNQNRRIYKYSRADWSEIKTDVEQTFQNMQEIYSTSDINSLWEVFKNGLTTSMNKNIPQKTITNRMKHPWVNNNLKKQLNRNKRLHRKCKTNSKLKEKYMESKKTLQSNMRKAYWSYIENMIFDLPVNEPDNPSFKRTPKKLYSYIKNTKK</sequence>
<evidence type="ECO:0000259" key="17">
    <source>
        <dbReference type="PROSITE" id="PS50865"/>
    </source>
</evidence>